<dbReference type="EC" id="6.3.1.14" evidence="3"/>
<dbReference type="CDD" id="cd01994">
    <property type="entry name" value="AANH_PF0828-like"/>
    <property type="match status" value="1"/>
</dbReference>
<dbReference type="AlphaFoldDB" id="A0ABD0LUC3"/>
<accession>A0ABD0LUC3</accession>
<gene>
    <name evidence="14" type="ORF">BaRGS_00006048</name>
</gene>
<dbReference type="GO" id="GO:0005524">
    <property type="term" value="F:ATP binding"/>
    <property type="evidence" value="ECO:0007669"/>
    <property type="project" value="UniProtKB-KW"/>
</dbReference>
<protein>
    <recommendedName>
        <fullName evidence="4">Diphthine--ammonia ligase</fullName>
        <ecNumber evidence="3">6.3.1.14</ecNumber>
    </recommendedName>
    <alternativeName>
        <fullName evidence="9">ATP-binding domain-containing protein 4</fullName>
    </alternativeName>
    <alternativeName>
        <fullName evidence="8">Diphthamide synthase</fullName>
    </alternativeName>
    <alternativeName>
        <fullName evidence="10">Diphthamide synthetase</fullName>
    </alternativeName>
    <alternativeName>
        <fullName evidence="11">Protein DPH6 homolog</fullName>
    </alternativeName>
</protein>
<evidence type="ECO:0000313" key="14">
    <source>
        <dbReference type="EMBL" id="KAK7502798.1"/>
    </source>
</evidence>
<evidence type="ECO:0000256" key="4">
    <source>
        <dbReference type="ARBA" id="ARBA00018426"/>
    </source>
</evidence>
<dbReference type="Proteomes" id="UP001519460">
    <property type="component" value="Unassembled WGS sequence"/>
</dbReference>
<dbReference type="CDD" id="cd06156">
    <property type="entry name" value="eu_AANH_C_2"/>
    <property type="match status" value="1"/>
</dbReference>
<evidence type="ECO:0000256" key="8">
    <source>
        <dbReference type="ARBA" id="ARBA00029814"/>
    </source>
</evidence>
<evidence type="ECO:0000256" key="2">
    <source>
        <dbReference type="ARBA" id="ARBA00008496"/>
    </source>
</evidence>
<keyword evidence="15" id="KW-1185">Reference proteome</keyword>
<evidence type="ECO:0000256" key="6">
    <source>
        <dbReference type="ARBA" id="ARBA00022741"/>
    </source>
</evidence>
<dbReference type="InterPro" id="IPR002761">
    <property type="entry name" value="Diphthami_syn_dom"/>
</dbReference>
<dbReference type="PANTHER" id="PTHR12196:SF2">
    <property type="entry name" value="DIPHTHINE--AMMONIA LIGASE"/>
    <property type="match status" value="1"/>
</dbReference>
<keyword evidence="7" id="KW-0067">ATP-binding</keyword>
<comment type="caution">
    <text evidence="14">The sequence shown here is derived from an EMBL/GenBank/DDBJ whole genome shotgun (WGS) entry which is preliminary data.</text>
</comment>
<name>A0ABD0LUC3_9CAEN</name>
<dbReference type="Pfam" id="PF01042">
    <property type="entry name" value="Ribonuc_L-PSP"/>
    <property type="match status" value="2"/>
</dbReference>
<dbReference type="FunFam" id="3.90.1490.10:FF:000001">
    <property type="entry name" value="Diphthine--ammonia ligase"/>
    <property type="match status" value="1"/>
</dbReference>
<dbReference type="InterPro" id="IPR014729">
    <property type="entry name" value="Rossmann-like_a/b/a_fold"/>
</dbReference>
<dbReference type="SUPFAM" id="SSF52402">
    <property type="entry name" value="Adenine nucleotide alpha hydrolases-like"/>
    <property type="match status" value="1"/>
</dbReference>
<dbReference type="Gene3D" id="3.30.1330.40">
    <property type="entry name" value="RutC-like"/>
    <property type="match status" value="2"/>
</dbReference>
<dbReference type="InterPro" id="IPR006175">
    <property type="entry name" value="YjgF/YER057c/UK114"/>
</dbReference>
<evidence type="ECO:0000256" key="5">
    <source>
        <dbReference type="ARBA" id="ARBA00022598"/>
    </source>
</evidence>
<dbReference type="EMBL" id="JACVVK020000024">
    <property type="protein sequence ID" value="KAK7502798.1"/>
    <property type="molecule type" value="Genomic_DNA"/>
</dbReference>
<evidence type="ECO:0000259" key="13">
    <source>
        <dbReference type="Pfam" id="PF01902"/>
    </source>
</evidence>
<dbReference type="Gene3D" id="3.40.50.620">
    <property type="entry name" value="HUPs"/>
    <property type="match status" value="1"/>
</dbReference>
<proteinExistence type="inferred from homology"/>
<dbReference type="Pfam" id="PF01902">
    <property type="entry name" value="Diphthami_syn_2"/>
    <property type="match status" value="1"/>
</dbReference>
<dbReference type="Gene3D" id="3.90.1490.10">
    <property type="entry name" value="putative n-type atp pyrophosphatase, domain 2"/>
    <property type="match status" value="1"/>
</dbReference>
<dbReference type="PANTHER" id="PTHR12196">
    <property type="entry name" value="DOMAIN OF UNKNOWN FUNCTION 71 DUF71 -CONTAINING PROTEIN"/>
    <property type="match status" value="1"/>
</dbReference>
<feature type="domain" description="Diphthamide synthase" evidence="13">
    <location>
        <begin position="1"/>
        <end position="230"/>
    </location>
</feature>
<dbReference type="GO" id="GO:0017178">
    <property type="term" value="F:diphthine-ammonia ligase activity"/>
    <property type="evidence" value="ECO:0007669"/>
    <property type="project" value="UniProtKB-EC"/>
</dbReference>
<dbReference type="InterPro" id="IPR030662">
    <property type="entry name" value="DPH6/MJ0570"/>
</dbReference>
<evidence type="ECO:0000256" key="7">
    <source>
        <dbReference type="ARBA" id="ARBA00022840"/>
    </source>
</evidence>
<sequence>MKTVALISGGKDSCFNMMHCVAEGHEIVALANLKPKDKDELDSYMYQTVGHQAIELYAEAMGLPLYRHTIQGTAVSTERDYLPLEGDEVEDLYQLLVRVKSELEVEAVAVGAILSDYQRVRVENVCLRLGLTPLAYLWRREQAPLLQEMVDCGMEAIIIKVAAMGLEPDRHLGLSLRQILPHMLKMQQKYGLNVCGEGGEYETFTLDCPLFKKRIIVDEQETVIHSADAFAPVGYIRFKKLHLEDKDDPRCAQDRIKDLPLTTSHTLMEAFKADIGSVDVASSAMYDPPVPMMEPVTEGVSPCCHSKECYFSVGGVTALSDNVLEISTRQAMDTLKGEVERLGRTLSEVFSMCLYVKKMADFAGVNAVYKTYFGINPPVRICVETVLPENVLFLLDAQGWRRGTGDGDHERRTMHVQGLSHWAPANIGPYSQATVVDGRVYVAGQIPLVPGSMTLVSGDIIVQSRLALQHVASVLGALCPGVAVPDALLAICYTVHPQFVTAARQQWNTPSHHSLTEFVVVPGLPRGAAVEWQVYAPASCMNVTAFVDKCRDSFDCDEAVTSCLECYAEMLDKIDRDWSDVPLLRVFFPAKLCSYQSLFTSLSSSLQRKSGAVVTFSLVPVIQLSDDMKLMSMCH</sequence>
<dbReference type="FunFam" id="3.40.50.620:FF:000069">
    <property type="entry name" value="diphthine--ammonia ligase"/>
    <property type="match status" value="1"/>
</dbReference>
<evidence type="ECO:0000256" key="11">
    <source>
        <dbReference type="ARBA" id="ARBA00032849"/>
    </source>
</evidence>
<comment type="similarity">
    <text evidence="2">Belongs to the Diphthine--ammonia ligase family.</text>
</comment>
<evidence type="ECO:0000313" key="15">
    <source>
        <dbReference type="Proteomes" id="UP001519460"/>
    </source>
</evidence>
<evidence type="ECO:0000256" key="9">
    <source>
        <dbReference type="ARBA" id="ARBA00031202"/>
    </source>
</evidence>
<evidence type="ECO:0000256" key="10">
    <source>
        <dbReference type="ARBA" id="ARBA00031552"/>
    </source>
</evidence>
<comment type="pathway">
    <text evidence="1">Protein modification; peptidyl-diphthamide biosynthesis.</text>
</comment>
<dbReference type="FunFam" id="3.30.1330.40:FF:000010">
    <property type="entry name" value="Diphthine--ammonia ligase"/>
    <property type="match status" value="1"/>
</dbReference>
<evidence type="ECO:0000256" key="12">
    <source>
        <dbReference type="ARBA" id="ARBA00048108"/>
    </source>
</evidence>
<keyword evidence="5" id="KW-0436">Ligase</keyword>
<dbReference type="SUPFAM" id="SSF55298">
    <property type="entry name" value="YjgF-like"/>
    <property type="match status" value="2"/>
</dbReference>
<dbReference type="NCBIfam" id="TIGR00290">
    <property type="entry name" value="MJ0570_dom"/>
    <property type="match status" value="1"/>
</dbReference>
<evidence type="ECO:0000256" key="3">
    <source>
        <dbReference type="ARBA" id="ARBA00012089"/>
    </source>
</evidence>
<dbReference type="InterPro" id="IPR035959">
    <property type="entry name" value="RutC-like_sf"/>
</dbReference>
<comment type="catalytic activity">
    <reaction evidence="12">
        <text>diphthine-[translation elongation factor 2] + NH4(+) + ATP = diphthamide-[translation elongation factor 2] + AMP + diphosphate + H(+)</text>
        <dbReference type="Rhea" id="RHEA:19753"/>
        <dbReference type="Rhea" id="RHEA-COMP:10172"/>
        <dbReference type="Rhea" id="RHEA-COMP:10174"/>
        <dbReference type="ChEBI" id="CHEBI:15378"/>
        <dbReference type="ChEBI" id="CHEBI:16692"/>
        <dbReference type="ChEBI" id="CHEBI:28938"/>
        <dbReference type="ChEBI" id="CHEBI:30616"/>
        <dbReference type="ChEBI" id="CHEBI:33019"/>
        <dbReference type="ChEBI" id="CHEBI:82696"/>
        <dbReference type="ChEBI" id="CHEBI:456215"/>
        <dbReference type="EC" id="6.3.1.14"/>
    </reaction>
</comment>
<keyword evidence="6" id="KW-0547">Nucleotide-binding</keyword>
<evidence type="ECO:0000256" key="1">
    <source>
        <dbReference type="ARBA" id="ARBA00005156"/>
    </source>
</evidence>
<reference evidence="14 15" key="1">
    <citation type="journal article" date="2023" name="Sci. Data">
        <title>Genome assembly of the Korean intertidal mud-creeper Batillaria attramentaria.</title>
        <authorList>
            <person name="Patra A.K."/>
            <person name="Ho P.T."/>
            <person name="Jun S."/>
            <person name="Lee S.J."/>
            <person name="Kim Y."/>
            <person name="Won Y.J."/>
        </authorList>
    </citation>
    <scope>NUCLEOTIDE SEQUENCE [LARGE SCALE GENOMIC DNA]</scope>
    <source>
        <strain evidence="14">Wonlab-2016</strain>
    </source>
</reference>
<organism evidence="14 15">
    <name type="scientific">Batillaria attramentaria</name>
    <dbReference type="NCBI Taxonomy" id="370345"/>
    <lineage>
        <taxon>Eukaryota</taxon>
        <taxon>Metazoa</taxon>
        <taxon>Spiralia</taxon>
        <taxon>Lophotrochozoa</taxon>
        <taxon>Mollusca</taxon>
        <taxon>Gastropoda</taxon>
        <taxon>Caenogastropoda</taxon>
        <taxon>Sorbeoconcha</taxon>
        <taxon>Cerithioidea</taxon>
        <taxon>Batillariidae</taxon>
        <taxon>Batillaria</taxon>
    </lineage>
</organism>